<dbReference type="AlphaFoldDB" id="A0A846M2Q4"/>
<feature type="transmembrane region" description="Helical" evidence="5">
    <location>
        <begin position="294"/>
        <end position="313"/>
    </location>
</feature>
<gene>
    <name evidence="7" type="ORF">FHS54_001185</name>
</gene>
<evidence type="ECO:0000313" key="8">
    <source>
        <dbReference type="Proteomes" id="UP000576821"/>
    </source>
</evidence>
<accession>A0A846M2Q4</accession>
<name>A0A846M2Q4_9SPHN</name>
<dbReference type="PROSITE" id="PS00217">
    <property type="entry name" value="SUGAR_TRANSPORT_2"/>
    <property type="match status" value="1"/>
</dbReference>
<feature type="transmembrane region" description="Helical" evidence="5">
    <location>
        <begin position="148"/>
        <end position="173"/>
    </location>
</feature>
<dbReference type="InterPro" id="IPR011701">
    <property type="entry name" value="MFS"/>
</dbReference>
<dbReference type="GO" id="GO:0005886">
    <property type="term" value="C:plasma membrane"/>
    <property type="evidence" value="ECO:0007669"/>
    <property type="project" value="TreeGrafter"/>
</dbReference>
<proteinExistence type="predicted"/>
<evidence type="ECO:0000256" key="3">
    <source>
        <dbReference type="ARBA" id="ARBA00022989"/>
    </source>
</evidence>
<feature type="transmembrane region" description="Helical" evidence="5">
    <location>
        <begin position="90"/>
        <end position="110"/>
    </location>
</feature>
<feature type="transmembrane region" description="Helical" evidence="5">
    <location>
        <begin position="116"/>
        <end position="136"/>
    </location>
</feature>
<feature type="transmembrane region" description="Helical" evidence="5">
    <location>
        <begin position="409"/>
        <end position="430"/>
    </location>
</feature>
<feature type="transmembrane region" description="Helical" evidence="5">
    <location>
        <begin position="343"/>
        <end position="368"/>
    </location>
</feature>
<evidence type="ECO:0000313" key="7">
    <source>
        <dbReference type="EMBL" id="NIJ16219.1"/>
    </source>
</evidence>
<dbReference type="PANTHER" id="PTHR23508">
    <property type="entry name" value="CARBOXYLIC ACID TRANSPORTER PROTEIN HOMOLOG"/>
    <property type="match status" value="1"/>
</dbReference>
<feature type="transmembrane region" description="Helical" evidence="5">
    <location>
        <begin position="320"/>
        <end position="337"/>
    </location>
</feature>
<dbReference type="Gene3D" id="1.20.1250.20">
    <property type="entry name" value="MFS general substrate transporter like domains"/>
    <property type="match status" value="1"/>
</dbReference>
<keyword evidence="8" id="KW-1185">Reference proteome</keyword>
<dbReference type="Pfam" id="PF07690">
    <property type="entry name" value="MFS_1"/>
    <property type="match status" value="1"/>
</dbReference>
<dbReference type="GO" id="GO:0046943">
    <property type="term" value="F:carboxylic acid transmembrane transporter activity"/>
    <property type="evidence" value="ECO:0007669"/>
    <property type="project" value="TreeGrafter"/>
</dbReference>
<dbReference type="PANTHER" id="PTHR23508:SF10">
    <property type="entry name" value="CARBOXYLIC ACID TRANSPORTER PROTEIN HOMOLOG"/>
    <property type="match status" value="1"/>
</dbReference>
<feature type="transmembrane region" description="Helical" evidence="5">
    <location>
        <begin position="58"/>
        <end position="78"/>
    </location>
</feature>
<evidence type="ECO:0000256" key="5">
    <source>
        <dbReference type="SAM" id="Phobius"/>
    </source>
</evidence>
<dbReference type="SUPFAM" id="SSF103473">
    <property type="entry name" value="MFS general substrate transporter"/>
    <property type="match status" value="1"/>
</dbReference>
<sequence>MASGGTDIRRLLDESSMGRLQITAIILCILLNALDGFDVLAISFASPGIAAEWGVDRAALGLVLSMELIGMAAGSVLLGGLADRIGRRPTILLCLTVMTTGMLAAAFSFSVASLSAVRFVTGIGIGGMLACTNAIVAELANARARSLAVALMAAGYPMGAILGGSVASMLLVSGDWRDIFLLGAVMTGIFLPFSIALLPESIGFLVQRRPANALDRVNKLLTRMGHQQLSALPSPDMAAPKASIATLFTPPLARTTLLLTASYFAHIMTFYFILKWVPKIVVDMGYAPSAAGGVLVWANVGGLMGALLLSVLSWRIDVRALVITAMLFSTAMVTVFGQGQASLAGLALVAAAAGFCTNAAVVGLYAIIAHAFPTTVRAGGTGIVIGIGRGGAALGPIVAGFLFTLDFKLPVVALVMASGSLVAACALILLPARRPSPQECVSTPS</sequence>
<evidence type="ECO:0000256" key="4">
    <source>
        <dbReference type="ARBA" id="ARBA00023136"/>
    </source>
</evidence>
<dbReference type="InterPro" id="IPR036259">
    <property type="entry name" value="MFS_trans_sf"/>
</dbReference>
<keyword evidence="3 5" id="KW-1133">Transmembrane helix</keyword>
<feature type="transmembrane region" description="Helical" evidence="5">
    <location>
        <begin position="179"/>
        <end position="199"/>
    </location>
</feature>
<dbReference type="Proteomes" id="UP000576821">
    <property type="component" value="Unassembled WGS sequence"/>
</dbReference>
<evidence type="ECO:0000259" key="6">
    <source>
        <dbReference type="PROSITE" id="PS50850"/>
    </source>
</evidence>
<dbReference type="InterPro" id="IPR020846">
    <property type="entry name" value="MFS_dom"/>
</dbReference>
<protein>
    <submittedName>
        <fullName evidence="7">Benzoate transport</fullName>
    </submittedName>
</protein>
<reference evidence="7 8" key="1">
    <citation type="submission" date="2020-03" db="EMBL/GenBank/DDBJ databases">
        <title>Genomic Encyclopedia of Type Strains, Phase IV (KMG-IV): sequencing the most valuable type-strain genomes for metagenomic binning, comparative biology and taxonomic classification.</title>
        <authorList>
            <person name="Goeker M."/>
        </authorList>
    </citation>
    <scope>NUCLEOTIDE SEQUENCE [LARGE SCALE GENOMIC DNA]</scope>
    <source>
        <strain evidence="7 8">DSM 21299</strain>
    </source>
</reference>
<comment type="caution">
    <text evidence="7">The sequence shown here is derived from an EMBL/GenBank/DDBJ whole genome shotgun (WGS) entry which is preliminary data.</text>
</comment>
<feature type="domain" description="Major facilitator superfamily (MFS) profile" evidence="6">
    <location>
        <begin position="24"/>
        <end position="435"/>
    </location>
</feature>
<evidence type="ECO:0000256" key="1">
    <source>
        <dbReference type="ARBA" id="ARBA00004141"/>
    </source>
</evidence>
<feature type="transmembrane region" description="Helical" evidence="5">
    <location>
        <begin position="20"/>
        <end position="46"/>
    </location>
</feature>
<feature type="transmembrane region" description="Helical" evidence="5">
    <location>
        <begin position="380"/>
        <end position="403"/>
    </location>
</feature>
<dbReference type="PROSITE" id="PS50850">
    <property type="entry name" value="MFS"/>
    <property type="match status" value="1"/>
</dbReference>
<keyword evidence="2 5" id="KW-0812">Transmembrane</keyword>
<dbReference type="RefSeq" id="WP_167302888.1">
    <property type="nucleotide sequence ID" value="NZ_JAASQR010000002.1"/>
</dbReference>
<keyword evidence="4 5" id="KW-0472">Membrane</keyword>
<evidence type="ECO:0000256" key="2">
    <source>
        <dbReference type="ARBA" id="ARBA00022692"/>
    </source>
</evidence>
<dbReference type="InterPro" id="IPR005829">
    <property type="entry name" value="Sugar_transporter_CS"/>
</dbReference>
<comment type="subcellular location">
    <subcellularLocation>
        <location evidence="1">Membrane</location>
        <topology evidence="1">Multi-pass membrane protein</topology>
    </subcellularLocation>
</comment>
<organism evidence="7 8">
    <name type="scientific">Sphingobium vermicomposti</name>
    <dbReference type="NCBI Taxonomy" id="529005"/>
    <lineage>
        <taxon>Bacteria</taxon>
        <taxon>Pseudomonadati</taxon>
        <taxon>Pseudomonadota</taxon>
        <taxon>Alphaproteobacteria</taxon>
        <taxon>Sphingomonadales</taxon>
        <taxon>Sphingomonadaceae</taxon>
        <taxon>Sphingobium</taxon>
    </lineage>
</organism>
<dbReference type="EMBL" id="JAASQR010000002">
    <property type="protein sequence ID" value="NIJ16219.1"/>
    <property type="molecule type" value="Genomic_DNA"/>
</dbReference>
<feature type="transmembrane region" description="Helical" evidence="5">
    <location>
        <begin position="256"/>
        <end position="274"/>
    </location>
</feature>